<feature type="transmembrane region" description="Helical" evidence="1">
    <location>
        <begin position="44"/>
        <end position="69"/>
    </location>
</feature>
<comment type="caution">
    <text evidence="4">The sequence shown here is derived from an EMBL/GenBank/DDBJ whole genome shotgun (WGS) entry which is preliminary data.</text>
</comment>
<evidence type="ECO:0000256" key="1">
    <source>
        <dbReference type="SAM" id="Phobius"/>
    </source>
</evidence>
<keyword evidence="1" id="KW-0472">Membrane</keyword>
<evidence type="ECO:0000313" key="7">
    <source>
        <dbReference type="EMBL" id="CAF3875947.1"/>
    </source>
</evidence>
<dbReference type="PANTHER" id="PTHR33444">
    <property type="entry name" value="SI:DKEY-19B23.12-RELATED"/>
    <property type="match status" value="1"/>
</dbReference>
<dbReference type="EMBL" id="CAJNOO010001176">
    <property type="protein sequence ID" value="CAF1109641.1"/>
    <property type="molecule type" value="Genomic_DNA"/>
</dbReference>
<keyword evidence="1" id="KW-0812">Transmembrane</keyword>
<name>A0A815C371_9BILA</name>
<dbReference type="Proteomes" id="UP000663836">
    <property type="component" value="Unassembled WGS sequence"/>
</dbReference>
<feature type="transmembrane region" description="Helical" evidence="1">
    <location>
        <begin position="81"/>
        <end position="105"/>
    </location>
</feature>
<dbReference type="EMBL" id="CAJNOT010002044">
    <property type="protein sequence ID" value="CAF1278214.1"/>
    <property type="molecule type" value="Genomic_DNA"/>
</dbReference>
<evidence type="ECO:0000313" key="2">
    <source>
        <dbReference type="EMBL" id="CAF1109641.1"/>
    </source>
</evidence>
<sequence>MDLHSISVDVNDYPIVEIQPSHSLIQLETINYSKLLRKVAGINVVSLPCTIICIIIDLIATFIILGMGASYQSSCPIEPRIPIYLIVFGSINLISICFSIISIIIHYRQDDKNLIGFYFVHCSAIIIIILQLFNYIWLIIGSIWIFRIFQTVQYTEIDQTIYCQENLYQFSMVSTILQYALSFVLCGCKNLRWNF</sequence>
<evidence type="ECO:0000313" key="3">
    <source>
        <dbReference type="EMBL" id="CAF1204898.1"/>
    </source>
</evidence>
<feature type="transmembrane region" description="Helical" evidence="1">
    <location>
        <begin position="166"/>
        <end position="188"/>
    </location>
</feature>
<dbReference type="EMBL" id="CAJOAX010002137">
    <property type="protein sequence ID" value="CAF3773179.1"/>
    <property type="molecule type" value="Genomic_DNA"/>
</dbReference>
<dbReference type="Proteomes" id="UP000663889">
    <property type="component" value="Unassembled WGS sequence"/>
</dbReference>
<dbReference type="EMBL" id="CAJOBD010000406">
    <property type="protein sequence ID" value="CAF3662692.1"/>
    <property type="molecule type" value="Genomic_DNA"/>
</dbReference>
<dbReference type="Proteomes" id="UP000663864">
    <property type="component" value="Unassembled WGS sequence"/>
</dbReference>
<gene>
    <name evidence="7" type="ORF">FNK824_LOCUS19277</name>
    <name evidence="5" type="ORF">JBS370_LOCUS7014</name>
    <name evidence="6" type="ORF">OTI717_LOCUS16772</name>
    <name evidence="2" type="ORF">RFH988_LOCUS19766</name>
    <name evidence="3" type="ORF">SEV965_LOCUS21352</name>
    <name evidence="4" type="ORF">ZHD862_LOCUS26787</name>
</gene>
<reference evidence="4" key="1">
    <citation type="submission" date="2021-02" db="EMBL/GenBank/DDBJ databases">
        <authorList>
            <person name="Nowell W R."/>
        </authorList>
    </citation>
    <scope>NUCLEOTIDE SEQUENCE</scope>
</reference>
<evidence type="ECO:0000313" key="8">
    <source>
        <dbReference type="Proteomes" id="UP000663864"/>
    </source>
</evidence>
<dbReference type="Proteomes" id="UP000663882">
    <property type="component" value="Unassembled WGS sequence"/>
</dbReference>
<dbReference type="Proteomes" id="UP000663874">
    <property type="component" value="Unassembled WGS sequence"/>
</dbReference>
<dbReference type="AlphaFoldDB" id="A0A815C371"/>
<dbReference type="EMBL" id="CAJOBE010003362">
    <property type="protein sequence ID" value="CAF3875947.1"/>
    <property type="molecule type" value="Genomic_DNA"/>
</dbReference>
<evidence type="ECO:0000313" key="6">
    <source>
        <dbReference type="EMBL" id="CAF3773179.1"/>
    </source>
</evidence>
<protein>
    <recommendedName>
        <fullName evidence="9">Transmembrane protein</fullName>
    </recommendedName>
</protein>
<evidence type="ECO:0008006" key="9">
    <source>
        <dbReference type="Google" id="ProtNLM"/>
    </source>
</evidence>
<dbReference type="OrthoDB" id="6157510at2759"/>
<dbReference type="InterPro" id="IPR040350">
    <property type="entry name" value="TMEM272"/>
</dbReference>
<organism evidence="4 8">
    <name type="scientific">Rotaria sordida</name>
    <dbReference type="NCBI Taxonomy" id="392033"/>
    <lineage>
        <taxon>Eukaryota</taxon>
        <taxon>Metazoa</taxon>
        <taxon>Spiralia</taxon>
        <taxon>Gnathifera</taxon>
        <taxon>Rotifera</taxon>
        <taxon>Eurotatoria</taxon>
        <taxon>Bdelloidea</taxon>
        <taxon>Philodinida</taxon>
        <taxon>Philodinidae</taxon>
        <taxon>Rotaria</taxon>
    </lineage>
</organism>
<accession>A0A815C371</accession>
<dbReference type="Proteomes" id="UP000663823">
    <property type="component" value="Unassembled WGS sequence"/>
</dbReference>
<evidence type="ECO:0000313" key="4">
    <source>
        <dbReference type="EMBL" id="CAF1278214.1"/>
    </source>
</evidence>
<dbReference type="PANTHER" id="PTHR33444:SF2">
    <property type="entry name" value="MARVEL DOMAIN-CONTAINING PROTEIN"/>
    <property type="match status" value="1"/>
</dbReference>
<keyword evidence="1" id="KW-1133">Transmembrane helix</keyword>
<proteinExistence type="predicted"/>
<evidence type="ECO:0000313" key="5">
    <source>
        <dbReference type="EMBL" id="CAF3662692.1"/>
    </source>
</evidence>
<feature type="transmembrane region" description="Helical" evidence="1">
    <location>
        <begin position="117"/>
        <end position="146"/>
    </location>
</feature>
<dbReference type="EMBL" id="CAJNOU010001441">
    <property type="protein sequence ID" value="CAF1204898.1"/>
    <property type="molecule type" value="Genomic_DNA"/>
</dbReference>